<evidence type="ECO:0000313" key="4">
    <source>
        <dbReference type="Proteomes" id="UP000034487"/>
    </source>
</evidence>
<organism evidence="3 4">
    <name type="scientific">Berkelbacteria bacterium GW2011_GWA2_46_7</name>
    <dbReference type="NCBI Taxonomy" id="1618335"/>
    <lineage>
        <taxon>Bacteria</taxon>
        <taxon>Candidatus Berkelbacteria</taxon>
    </lineage>
</organism>
<keyword evidence="2" id="KW-0812">Transmembrane</keyword>
<dbReference type="EMBL" id="LCMV01000011">
    <property type="protein sequence ID" value="KKU44089.1"/>
    <property type="molecule type" value="Genomic_DNA"/>
</dbReference>
<evidence type="ECO:0000256" key="2">
    <source>
        <dbReference type="SAM" id="Phobius"/>
    </source>
</evidence>
<dbReference type="Proteomes" id="UP000034487">
    <property type="component" value="Unassembled WGS sequence"/>
</dbReference>
<keyword evidence="2" id="KW-1133">Transmembrane helix</keyword>
<keyword evidence="2" id="KW-0472">Membrane</keyword>
<feature type="compositionally biased region" description="Basic and acidic residues" evidence="1">
    <location>
        <begin position="57"/>
        <end position="66"/>
    </location>
</feature>
<evidence type="ECO:0000256" key="1">
    <source>
        <dbReference type="SAM" id="MobiDB-lite"/>
    </source>
</evidence>
<reference evidence="3 4" key="1">
    <citation type="journal article" date="2015" name="Nature">
        <title>rRNA introns, odd ribosomes, and small enigmatic genomes across a large radiation of phyla.</title>
        <authorList>
            <person name="Brown C.T."/>
            <person name="Hug L.A."/>
            <person name="Thomas B.C."/>
            <person name="Sharon I."/>
            <person name="Castelle C.J."/>
            <person name="Singh A."/>
            <person name="Wilkins M.J."/>
            <person name="Williams K.H."/>
            <person name="Banfield J.F."/>
        </authorList>
    </citation>
    <scope>NUCLEOTIDE SEQUENCE [LARGE SCALE GENOMIC DNA]</scope>
</reference>
<gene>
    <name evidence="3" type="ORF">UX60_C0011G0019</name>
</gene>
<feature type="transmembrane region" description="Helical" evidence="2">
    <location>
        <begin position="6"/>
        <end position="26"/>
    </location>
</feature>
<feature type="region of interest" description="Disordered" evidence="1">
    <location>
        <begin position="57"/>
        <end position="85"/>
    </location>
</feature>
<name>A0A0G1QGJ3_9BACT</name>
<evidence type="ECO:0000313" key="3">
    <source>
        <dbReference type="EMBL" id="KKU44089.1"/>
    </source>
</evidence>
<proteinExistence type="predicted"/>
<comment type="caution">
    <text evidence="3">The sequence shown here is derived from an EMBL/GenBank/DDBJ whole genome shotgun (WGS) entry which is preliminary data.</text>
</comment>
<accession>A0A0G1QGJ3</accession>
<sequence length="85" mass="8868">MTKQLWLIGVAGILGGAILTVAVFTVTSATRHSDAHLAGMMTEMMSDANMGGKAEVMKADSTDVKSDSTAPAEEQVTNHKAHHAS</sequence>
<dbReference type="AlphaFoldDB" id="A0A0G1QGJ3"/>
<protein>
    <submittedName>
        <fullName evidence="3">Uncharacterized protein</fullName>
    </submittedName>
</protein>